<feature type="region of interest" description="Disordered" evidence="6">
    <location>
        <begin position="64"/>
        <end position="87"/>
    </location>
</feature>
<evidence type="ECO:0000256" key="1">
    <source>
        <dbReference type="ARBA" id="ARBA00022723"/>
    </source>
</evidence>
<feature type="compositionally biased region" description="Pro residues" evidence="6">
    <location>
        <begin position="71"/>
        <end position="84"/>
    </location>
</feature>
<accession>A0A084GCI6</accession>
<keyword evidence="5" id="KW-0539">Nucleus</keyword>
<dbReference type="GeneID" id="27721535"/>
<dbReference type="PANTHER" id="PTHR47660:SF2">
    <property type="entry name" value="TRANSCRIPTION FACTOR WITH C2H2 AND ZN(2)-CYS(6) DNA BINDING DOMAIN (EUROFUNG)"/>
    <property type="match status" value="1"/>
</dbReference>
<dbReference type="OrthoDB" id="40579at2759"/>
<dbReference type="KEGG" id="sapo:SAPIO_CDS2463"/>
<keyword evidence="4" id="KW-0804">Transcription</keyword>
<feature type="region of interest" description="Disordered" evidence="6">
    <location>
        <begin position="1"/>
        <end position="47"/>
    </location>
</feature>
<dbReference type="HOGENOM" id="CLU_003487_2_0_1"/>
<evidence type="ECO:0008006" key="9">
    <source>
        <dbReference type="Google" id="ProtNLM"/>
    </source>
</evidence>
<dbReference type="AlphaFoldDB" id="A0A084GCI6"/>
<comment type="caution">
    <text evidence="7">The sequence shown here is derived from an EMBL/GenBank/DDBJ whole genome shotgun (WGS) entry which is preliminary data.</text>
</comment>
<gene>
    <name evidence="7" type="ORF">SAPIO_CDS2463</name>
</gene>
<dbReference type="GO" id="GO:0046872">
    <property type="term" value="F:metal ion binding"/>
    <property type="evidence" value="ECO:0007669"/>
    <property type="project" value="UniProtKB-KW"/>
</dbReference>
<name>A0A084GCI6_PSEDA</name>
<proteinExistence type="predicted"/>
<evidence type="ECO:0000313" key="8">
    <source>
        <dbReference type="Proteomes" id="UP000028545"/>
    </source>
</evidence>
<reference evidence="7 8" key="1">
    <citation type="journal article" date="2014" name="Genome Announc.">
        <title>Draft genome sequence of the pathogenic fungus Scedosporium apiospermum.</title>
        <authorList>
            <person name="Vandeputte P."/>
            <person name="Ghamrawi S."/>
            <person name="Rechenmann M."/>
            <person name="Iltis A."/>
            <person name="Giraud S."/>
            <person name="Fleury M."/>
            <person name="Thornton C."/>
            <person name="Delhaes L."/>
            <person name="Meyer W."/>
            <person name="Papon N."/>
            <person name="Bouchara J.P."/>
        </authorList>
    </citation>
    <scope>NUCLEOTIDE SEQUENCE [LARGE SCALE GENOMIC DNA]</scope>
    <source>
        <strain evidence="7 8">IHEM 14462</strain>
    </source>
</reference>
<protein>
    <recommendedName>
        <fullName evidence="9">Transcription factor domain-containing protein</fullName>
    </recommendedName>
</protein>
<evidence type="ECO:0000256" key="5">
    <source>
        <dbReference type="ARBA" id="ARBA00023242"/>
    </source>
</evidence>
<dbReference type="RefSeq" id="XP_016644847.1">
    <property type="nucleotide sequence ID" value="XM_016785471.1"/>
</dbReference>
<organism evidence="7 8">
    <name type="scientific">Pseudallescheria apiosperma</name>
    <name type="common">Scedosporium apiospermum</name>
    <dbReference type="NCBI Taxonomy" id="563466"/>
    <lineage>
        <taxon>Eukaryota</taxon>
        <taxon>Fungi</taxon>
        <taxon>Dikarya</taxon>
        <taxon>Ascomycota</taxon>
        <taxon>Pezizomycotina</taxon>
        <taxon>Sordariomycetes</taxon>
        <taxon>Hypocreomycetidae</taxon>
        <taxon>Microascales</taxon>
        <taxon>Microascaceae</taxon>
        <taxon>Scedosporium</taxon>
    </lineage>
</organism>
<keyword evidence="2" id="KW-0862">Zinc</keyword>
<sequence>MSGESGRQRAYRSRTGPRAMQACHPTYDTVSPGGVAHRARSRALSGSSIHAGGVRSISVMASEDGTAPHLSSPPPAPAPAPPPDDSIGLPDEIRRVISYADWDLNLVQNHFNFASSHDFLPAGLLSPLPDLFGFDASMGEPELVAASTVAPSPLSISPVVDDEKSLVVMDAFRKATGRWVPVPAVNFQAEEEKNLSATHGADITTDQPGRWDSRLLPNGFPLAARDRLLAMMASACQPVDVPRVAATFPSCDGLGILVRSFLAWHMSQEDTWIHVPTFSVNDVKVELLASIVAAGAVRSPSHAVQKFGLAVHEILQMQLRNMAQRAPVLTRELQWLQAYALEVQTGLWSGNKRKMEIAGGTPSPLMPAELSLPFPQSRQLWFAGSAEGWKEAYFALKIPDAMHEVSLVDCLADLSRLRHLPILFDVNIAMLSVLHGIATTVRSHRHQLLVSVSGIVDRWLVATRESVLPDEAQHRSLLRVFDSLHQTFRLSESGADTPCAVILVLELLLLHFYCYVEQMELLAGKEGFEEAQASYPALQQWADTREARQAVWQAGQILKVVKALPLETMNDFHSVALYHASLCLWAYGTLTSKRCDGNSAFIPLDGVNFSSTHEILLDGEESLESQRWIAFDRGRPVISHHPHGDEVEVPPRISLQSTDEVMQAFISTIRSKYPMRNILPPSTKCFCYLMHALGMSARKDTNSPVSY</sequence>
<evidence type="ECO:0000256" key="2">
    <source>
        <dbReference type="ARBA" id="ARBA00022833"/>
    </source>
</evidence>
<keyword evidence="3" id="KW-0805">Transcription regulation</keyword>
<evidence type="ECO:0000313" key="7">
    <source>
        <dbReference type="EMBL" id="KEZ45048.1"/>
    </source>
</evidence>
<dbReference type="Proteomes" id="UP000028545">
    <property type="component" value="Unassembled WGS sequence"/>
</dbReference>
<dbReference type="EMBL" id="JOWA01000086">
    <property type="protein sequence ID" value="KEZ45048.1"/>
    <property type="molecule type" value="Genomic_DNA"/>
</dbReference>
<dbReference type="VEuPathDB" id="FungiDB:SAPIO_CDS2463"/>
<dbReference type="OMA" id="KARCDNN"/>
<keyword evidence="1" id="KW-0479">Metal-binding</keyword>
<evidence type="ECO:0000256" key="4">
    <source>
        <dbReference type="ARBA" id="ARBA00023163"/>
    </source>
</evidence>
<dbReference type="PANTHER" id="PTHR47660">
    <property type="entry name" value="TRANSCRIPTION FACTOR WITH C2H2 AND ZN(2)-CYS(6) DNA BINDING DOMAIN (EUROFUNG)-RELATED-RELATED"/>
    <property type="match status" value="1"/>
</dbReference>
<evidence type="ECO:0000256" key="6">
    <source>
        <dbReference type="SAM" id="MobiDB-lite"/>
    </source>
</evidence>
<evidence type="ECO:0000256" key="3">
    <source>
        <dbReference type="ARBA" id="ARBA00023015"/>
    </source>
</evidence>
<keyword evidence="8" id="KW-1185">Reference proteome</keyword>